<dbReference type="STRING" id="150374.A0A0M9VW14"/>
<dbReference type="EMBL" id="LGSR01000008">
    <property type="protein sequence ID" value="KOS21565.1"/>
    <property type="molecule type" value="Genomic_DNA"/>
</dbReference>
<dbReference type="AlphaFoldDB" id="A0A0M9VW14"/>
<sequence>MQIASTSHFIYSHGAVCYTADKHYIRVLHLRDPLLRGPVSQELVIDVRRLLAFTVFPIIGFQESSEYTELFVRNSESYLYFGTKSEPRDDYRKRWILQGLDLERGQWLPSRLILRDFVGTEIGSAICFEIFDDYLYCLSNQQMLEPGETARNSFYYALRFRLGDAQTNLEVKSLQKAVVWRRRADEGPVDERWNTLELSKDEKTGKVFIIETRKEFFSAVSQSLRTCYKMELVFPTSAPHLAPRNMAYLQNLLSKNRDTEIKFWPDPSLSGSDSLYEIMNPEDGFDKADSAMDERSLVYCLRSYDSECKESPLILVSFDPALHLLGLPRFYSPISHCCDSQTLAASTKGESSTATSYYSLSDQTSSNDLCSDSEYAALAASPTPPPSSCWITKRIATYITRVKDGAVRGFDLSREPCRSPSH</sequence>
<accession>A0A0M9VW14</accession>
<organism evidence="1 2">
    <name type="scientific">Escovopsis weberi</name>
    <dbReference type="NCBI Taxonomy" id="150374"/>
    <lineage>
        <taxon>Eukaryota</taxon>
        <taxon>Fungi</taxon>
        <taxon>Dikarya</taxon>
        <taxon>Ascomycota</taxon>
        <taxon>Pezizomycotina</taxon>
        <taxon>Sordariomycetes</taxon>
        <taxon>Hypocreomycetidae</taxon>
        <taxon>Hypocreales</taxon>
        <taxon>Hypocreaceae</taxon>
        <taxon>Escovopsis</taxon>
    </lineage>
</organism>
<gene>
    <name evidence="1" type="ORF">ESCO_004977</name>
</gene>
<comment type="caution">
    <text evidence="1">The sequence shown here is derived from an EMBL/GenBank/DDBJ whole genome shotgun (WGS) entry which is preliminary data.</text>
</comment>
<reference evidence="1 2" key="1">
    <citation type="submission" date="2015-07" db="EMBL/GenBank/DDBJ databases">
        <title>The genome of the fungus Escovopsis weberi, a specialized disease agent of ant agriculture.</title>
        <authorList>
            <person name="de Man T.J."/>
            <person name="Stajich J.E."/>
            <person name="Kubicek C.P."/>
            <person name="Chenthamara K."/>
            <person name="Atanasova L."/>
            <person name="Druzhinina I.S."/>
            <person name="Birnbaum S."/>
            <person name="Barribeau S.M."/>
            <person name="Teiling C."/>
            <person name="Suen G."/>
            <person name="Currie C."/>
            <person name="Gerardo N.M."/>
        </authorList>
    </citation>
    <scope>NUCLEOTIDE SEQUENCE [LARGE SCALE GENOMIC DNA]</scope>
</reference>
<protein>
    <submittedName>
        <fullName evidence="1">Uncharacterized protein</fullName>
    </submittedName>
</protein>
<dbReference type="OrthoDB" id="5359231at2759"/>
<evidence type="ECO:0000313" key="1">
    <source>
        <dbReference type="EMBL" id="KOS21565.1"/>
    </source>
</evidence>
<dbReference type="Proteomes" id="UP000053831">
    <property type="component" value="Unassembled WGS sequence"/>
</dbReference>
<keyword evidence="2" id="KW-1185">Reference proteome</keyword>
<proteinExistence type="predicted"/>
<name>A0A0M9VW14_ESCWE</name>
<evidence type="ECO:0000313" key="2">
    <source>
        <dbReference type="Proteomes" id="UP000053831"/>
    </source>
</evidence>